<evidence type="ECO:0000313" key="2">
    <source>
        <dbReference type="Proteomes" id="UP000596660"/>
    </source>
</evidence>
<keyword evidence="2" id="KW-1185">Reference proteome</keyword>
<dbReference type="EnsemblPlants" id="AUR62035215-RA">
    <property type="protein sequence ID" value="AUR62035215-RA:cds"/>
    <property type="gene ID" value="AUR62035215"/>
</dbReference>
<dbReference type="AlphaFoldDB" id="A0A803MTZ3"/>
<reference evidence="1" key="2">
    <citation type="submission" date="2021-03" db="UniProtKB">
        <authorList>
            <consortium name="EnsemblPlants"/>
        </authorList>
    </citation>
    <scope>IDENTIFICATION</scope>
</reference>
<evidence type="ECO:0008006" key="3">
    <source>
        <dbReference type="Google" id="ProtNLM"/>
    </source>
</evidence>
<organism evidence="1 2">
    <name type="scientific">Chenopodium quinoa</name>
    <name type="common">Quinoa</name>
    <dbReference type="NCBI Taxonomy" id="63459"/>
    <lineage>
        <taxon>Eukaryota</taxon>
        <taxon>Viridiplantae</taxon>
        <taxon>Streptophyta</taxon>
        <taxon>Embryophyta</taxon>
        <taxon>Tracheophyta</taxon>
        <taxon>Spermatophyta</taxon>
        <taxon>Magnoliopsida</taxon>
        <taxon>eudicotyledons</taxon>
        <taxon>Gunneridae</taxon>
        <taxon>Pentapetalae</taxon>
        <taxon>Caryophyllales</taxon>
        <taxon>Chenopodiaceae</taxon>
        <taxon>Chenopodioideae</taxon>
        <taxon>Atripliceae</taxon>
        <taxon>Chenopodium</taxon>
    </lineage>
</organism>
<dbReference type="Proteomes" id="UP000596660">
    <property type="component" value="Unplaced"/>
</dbReference>
<protein>
    <recommendedName>
        <fullName evidence="3">Retrotransposon Copia-like N-terminal domain-containing protein</fullName>
    </recommendedName>
</protein>
<reference evidence="1" key="1">
    <citation type="journal article" date="2017" name="Nature">
        <title>The genome of Chenopodium quinoa.</title>
        <authorList>
            <person name="Jarvis D.E."/>
            <person name="Ho Y.S."/>
            <person name="Lightfoot D.J."/>
            <person name="Schmoeckel S.M."/>
            <person name="Li B."/>
            <person name="Borm T.J.A."/>
            <person name="Ohyanagi H."/>
            <person name="Mineta K."/>
            <person name="Michell C.T."/>
            <person name="Saber N."/>
            <person name="Kharbatia N.M."/>
            <person name="Rupper R.R."/>
            <person name="Sharp A.R."/>
            <person name="Dally N."/>
            <person name="Boughton B.A."/>
            <person name="Woo Y.H."/>
            <person name="Gao G."/>
            <person name="Schijlen E.G.W.M."/>
            <person name="Guo X."/>
            <person name="Momin A.A."/>
            <person name="Negrao S."/>
            <person name="Al-Babili S."/>
            <person name="Gehring C."/>
            <person name="Roessner U."/>
            <person name="Jung C."/>
            <person name="Murphy K."/>
            <person name="Arold S.T."/>
            <person name="Gojobori T."/>
            <person name="van der Linden C.G."/>
            <person name="van Loo E.N."/>
            <person name="Jellen E.N."/>
            <person name="Maughan P.J."/>
            <person name="Tester M."/>
        </authorList>
    </citation>
    <scope>NUCLEOTIDE SEQUENCE [LARGE SCALE GENOMIC DNA]</scope>
    <source>
        <strain evidence="1">cv. PI 614886</strain>
    </source>
</reference>
<dbReference type="Gramene" id="AUR62035215-RA">
    <property type="protein sequence ID" value="AUR62035215-RA:cds"/>
    <property type="gene ID" value="AUR62035215"/>
</dbReference>
<evidence type="ECO:0000313" key="1">
    <source>
        <dbReference type="EnsemblPlants" id="AUR62035215-RA:cds"/>
    </source>
</evidence>
<name>A0A803MTZ3_CHEQI</name>
<sequence length="156" mass="16828">MAEDGKIDPSSPFYLGAGEPGNLITHVILKNDSYLAWSRIAGASLFGILLSKNDLVTCLKLAAGFMIWGLPLTKTGHDNNGCFELHGYPDWRFELKKNFGKGAVASSRSSSNDVANTSKPRATPTVLANAVSESVFDQFVEAPNVSLVDLKPEDVR</sequence>
<accession>A0A803MTZ3</accession>
<proteinExistence type="predicted"/>